<evidence type="ECO:0000313" key="2">
    <source>
        <dbReference type="EMBL" id="OAQ74697.1"/>
    </source>
</evidence>
<evidence type="ECO:0000256" key="1">
    <source>
        <dbReference type="SAM" id="MobiDB-lite"/>
    </source>
</evidence>
<comment type="caution">
    <text evidence="2">The sequence shown here is derived from an EMBL/GenBank/DDBJ whole genome shotgun (WGS) entry which is preliminary data.</text>
</comment>
<accession>A0A179GA56</accession>
<protein>
    <submittedName>
        <fullName evidence="2">Uncharacterized protein</fullName>
    </submittedName>
</protein>
<dbReference type="AlphaFoldDB" id="A0A179GA56"/>
<feature type="region of interest" description="Disordered" evidence="1">
    <location>
        <begin position="1"/>
        <end position="27"/>
    </location>
</feature>
<organism evidence="2 3">
    <name type="scientific">Purpureocillium lilacinum</name>
    <name type="common">Paecilomyces lilacinus</name>
    <dbReference type="NCBI Taxonomy" id="33203"/>
    <lineage>
        <taxon>Eukaryota</taxon>
        <taxon>Fungi</taxon>
        <taxon>Dikarya</taxon>
        <taxon>Ascomycota</taxon>
        <taxon>Pezizomycotina</taxon>
        <taxon>Sordariomycetes</taxon>
        <taxon>Hypocreomycetidae</taxon>
        <taxon>Hypocreales</taxon>
        <taxon>Ophiocordycipitaceae</taxon>
        <taxon>Purpureocillium</taxon>
    </lineage>
</organism>
<dbReference type="Proteomes" id="UP000078240">
    <property type="component" value="Unassembled WGS sequence"/>
</dbReference>
<feature type="compositionally biased region" description="Basic and acidic residues" evidence="1">
    <location>
        <begin position="1"/>
        <end position="10"/>
    </location>
</feature>
<evidence type="ECO:0000313" key="3">
    <source>
        <dbReference type="Proteomes" id="UP000078240"/>
    </source>
</evidence>
<reference evidence="2 3" key="1">
    <citation type="submission" date="2016-01" db="EMBL/GenBank/DDBJ databases">
        <title>Biosynthesis of antibiotic leucinostatins and their inhibition on Phytophthora in bio-control Purpureocillium lilacinum.</title>
        <authorList>
            <person name="Wang G."/>
            <person name="Liu Z."/>
            <person name="Lin R."/>
            <person name="Li E."/>
            <person name="Mao Z."/>
            <person name="Ling J."/>
            <person name="Yin W."/>
            <person name="Xie B."/>
        </authorList>
    </citation>
    <scope>NUCLEOTIDE SEQUENCE [LARGE SCALE GENOMIC DNA]</scope>
    <source>
        <strain evidence="2">PLBJ-1</strain>
    </source>
</reference>
<proteinExistence type="predicted"/>
<name>A0A179GA56_PURLI</name>
<sequence>MYVRDRRDDLANGDSTERVAGAGNGPTPCHRRVPHLLDARLCACRTECPRWAHSSRLSAPHAPLTGQFSPRVGVAECVATCRAIRGGFQSRWLSGCIRNDDAMT</sequence>
<dbReference type="EMBL" id="LSBH01000009">
    <property type="protein sequence ID" value="OAQ74697.1"/>
    <property type="molecule type" value="Genomic_DNA"/>
</dbReference>
<gene>
    <name evidence="2" type="ORF">VFPBJ_09992</name>
</gene>